<keyword evidence="2 5" id="KW-0547">Nucleotide-binding</keyword>
<dbReference type="VEuPathDB" id="TrichDB:TRFO_16981"/>
<keyword evidence="1" id="KW-0808">Transferase</keyword>
<dbReference type="EMBL" id="MLAK01000551">
    <property type="protein sequence ID" value="OHT12938.1"/>
    <property type="molecule type" value="Genomic_DNA"/>
</dbReference>
<keyword evidence="3 8" id="KW-0418">Kinase</keyword>
<dbReference type="PROSITE" id="PS00107">
    <property type="entry name" value="PROTEIN_KINASE_ATP"/>
    <property type="match status" value="1"/>
</dbReference>
<keyword evidence="4 5" id="KW-0067">ATP-binding</keyword>
<proteinExistence type="predicted"/>
<dbReference type="Pfam" id="PF00069">
    <property type="entry name" value="Pkinase"/>
    <property type="match status" value="2"/>
</dbReference>
<feature type="binding site" evidence="5">
    <location>
        <position position="122"/>
    </location>
    <ligand>
        <name>ATP</name>
        <dbReference type="ChEBI" id="CHEBI:30616"/>
    </ligand>
</feature>
<evidence type="ECO:0000256" key="2">
    <source>
        <dbReference type="ARBA" id="ARBA00022741"/>
    </source>
</evidence>
<dbReference type="Gene3D" id="1.10.510.10">
    <property type="entry name" value="Transferase(Phosphotransferase) domain 1"/>
    <property type="match status" value="1"/>
</dbReference>
<evidence type="ECO:0000256" key="3">
    <source>
        <dbReference type="ARBA" id="ARBA00022777"/>
    </source>
</evidence>
<dbReference type="AlphaFoldDB" id="A0A1J4KPA9"/>
<sequence length="392" mass="44380">MKGLCERAGCSDNFPSYMSQLTTRGLIPINFPKSGSNANISSMNSMNSMNSINSFNNLNVNTSGSNQNPTNGGHGGRRTRSMIRTGSPFSQFYHTIGNLGEGGYGKVMKIQNLIDRQFYALKVIRIDRSEVKMAFREVQCLAHLQSPRLVRYFNAWIEGSENSHHLSFYIQTEFVEGQSLANFLSSHSSSKIDEKVIHHLLIELTLALNDIHSAGVVHRDFRPSNVMLRPNGSIVVIDFGISSVRRVLRNQTPDIFPPVIQIPKRVGSLNIRPFDQIMIREAETPDTTIKKVGTPIYSSPQQLNGHKSTPGDDIYSLGIIMFEMLGQFRTDMEKAKMVKNLRNFNEVPASFKTDYPEETEMILKMIDKERGKRLSTVDILESDLFQRWMHEQ</sequence>
<dbReference type="GO" id="GO:0005829">
    <property type="term" value="C:cytosol"/>
    <property type="evidence" value="ECO:0007669"/>
    <property type="project" value="TreeGrafter"/>
</dbReference>
<dbReference type="SUPFAM" id="SSF56112">
    <property type="entry name" value="Protein kinase-like (PK-like)"/>
    <property type="match status" value="1"/>
</dbReference>
<protein>
    <submittedName>
        <fullName evidence="8">AGC family protein kinase</fullName>
    </submittedName>
</protein>
<dbReference type="GO" id="GO:0004694">
    <property type="term" value="F:eukaryotic translation initiation factor 2alpha kinase activity"/>
    <property type="evidence" value="ECO:0007669"/>
    <property type="project" value="TreeGrafter"/>
</dbReference>
<name>A0A1J4KPA9_9EUKA</name>
<evidence type="ECO:0000313" key="9">
    <source>
        <dbReference type="Proteomes" id="UP000179807"/>
    </source>
</evidence>
<dbReference type="InterPro" id="IPR050339">
    <property type="entry name" value="CC_SR_Kinase"/>
</dbReference>
<evidence type="ECO:0000256" key="4">
    <source>
        <dbReference type="ARBA" id="ARBA00022840"/>
    </source>
</evidence>
<keyword evidence="9" id="KW-1185">Reference proteome</keyword>
<dbReference type="RefSeq" id="XP_068366074.1">
    <property type="nucleotide sequence ID" value="XM_068499311.1"/>
</dbReference>
<evidence type="ECO:0000256" key="1">
    <source>
        <dbReference type="ARBA" id="ARBA00022679"/>
    </source>
</evidence>
<dbReference type="Gene3D" id="3.30.200.20">
    <property type="entry name" value="Phosphorylase Kinase, domain 1"/>
    <property type="match status" value="1"/>
</dbReference>
<comment type="caution">
    <text evidence="8">The sequence shown here is derived from an EMBL/GenBank/DDBJ whole genome shotgun (WGS) entry which is preliminary data.</text>
</comment>
<reference evidence="8" key="1">
    <citation type="submission" date="2016-10" db="EMBL/GenBank/DDBJ databases">
        <authorList>
            <person name="Benchimol M."/>
            <person name="Almeida L.G."/>
            <person name="Vasconcelos A.T."/>
            <person name="Perreira-Neves A."/>
            <person name="Rosa I.A."/>
            <person name="Tasca T."/>
            <person name="Bogo M.R."/>
            <person name="de Souza W."/>
        </authorList>
    </citation>
    <scope>NUCLEOTIDE SEQUENCE [LARGE SCALE GENOMIC DNA]</scope>
    <source>
        <strain evidence="8">K</strain>
    </source>
</reference>
<evidence type="ECO:0000256" key="6">
    <source>
        <dbReference type="SAM" id="MobiDB-lite"/>
    </source>
</evidence>
<dbReference type="InterPro" id="IPR000719">
    <property type="entry name" value="Prot_kinase_dom"/>
</dbReference>
<dbReference type="GO" id="GO:0005634">
    <property type="term" value="C:nucleus"/>
    <property type="evidence" value="ECO:0007669"/>
    <property type="project" value="TreeGrafter"/>
</dbReference>
<dbReference type="PANTHER" id="PTHR11042">
    <property type="entry name" value="EUKARYOTIC TRANSLATION INITIATION FACTOR 2-ALPHA KINASE EIF2-ALPHA KINASE -RELATED"/>
    <property type="match status" value="1"/>
</dbReference>
<dbReference type="GeneID" id="94834015"/>
<dbReference type="OrthoDB" id="341578at2759"/>
<dbReference type="PROSITE" id="PS00109">
    <property type="entry name" value="PROTEIN_KINASE_TYR"/>
    <property type="match status" value="1"/>
</dbReference>
<evidence type="ECO:0000313" key="8">
    <source>
        <dbReference type="EMBL" id="OHT12938.1"/>
    </source>
</evidence>
<gene>
    <name evidence="8" type="ORF">TRFO_16981</name>
</gene>
<feature type="region of interest" description="Disordered" evidence="6">
    <location>
        <begin position="57"/>
        <end position="80"/>
    </location>
</feature>
<dbReference type="PANTHER" id="PTHR11042:SF136">
    <property type="entry name" value="EIF-2-ALPHA KINASE GCN2"/>
    <property type="match status" value="1"/>
</dbReference>
<dbReference type="InterPro" id="IPR011009">
    <property type="entry name" value="Kinase-like_dom_sf"/>
</dbReference>
<dbReference type="InterPro" id="IPR008266">
    <property type="entry name" value="Tyr_kinase_AS"/>
</dbReference>
<dbReference type="GO" id="GO:0005524">
    <property type="term" value="F:ATP binding"/>
    <property type="evidence" value="ECO:0007669"/>
    <property type="project" value="UniProtKB-UniRule"/>
</dbReference>
<evidence type="ECO:0000259" key="7">
    <source>
        <dbReference type="PROSITE" id="PS50011"/>
    </source>
</evidence>
<feature type="domain" description="Protein kinase" evidence="7">
    <location>
        <begin position="93"/>
        <end position="389"/>
    </location>
</feature>
<organism evidence="8 9">
    <name type="scientific">Tritrichomonas foetus</name>
    <dbReference type="NCBI Taxonomy" id="1144522"/>
    <lineage>
        <taxon>Eukaryota</taxon>
        <taxon>Metamonada</taxon>
        <taxon>Parabasalia</taxon>
        <taxon>Tritrichomonadida</taxon>
        <taxon>Tritrichomonadidae</taxon>
        <taxon>Tritrichomonas</taxon>
    </lineage>
</organism>
<evidence type="ECO:0000256" key="5">
    <source>
        <dbReference type="PROSITE-ProRule" id="PRU10141"/>
    </source>
</evidence>
<dbReference type="InterPro" id="IPR017441">
    <property type="entry name" value="Protein_kinase_ATP_BS"/>
</dbReference>
<accession>A0A1J4KPA9</accession>
<dbReference type="PROSITE" id="PS50011">
    <property type="entry name" value="PROTEIN_KINASE_DOM"/>
    <property type="match status" value="1"/>
</dbReference>
<dbReference type="Proteomes" id="UP000179807">
    <property type="component" value="Unassembled WGS sequence"/>
</dbReference>